<reference evidence="1" key="1">
    <citation type="submission" date="2021-01" db="EMBL/GenBank/DDBJ databases">
        <authorList>
            <person name="Kaushik A."/>
        </authorList>
    </citation>
    <scope>NUCLEOTIDE SEQUENCE</scope>
    <source>
        <strain evidence="1">AG4-R118</strain>
    </source>
</reference>
<gene>
    <name evidence="1" type="ORF">RDB_LOCUS17116</name>
</gene>
<dbReference type="PANTHER" id="PTHR21529">
    <property type="entry name" value="MAMMARY TURMOR VIRUS RECEPTOR HOMOLOG 1, 2 MTVR1, 2"/>
    <property type="match status" value="1"/>
</dbReference>
<evidence type="ECO:0000313" key="2">
    <source>
        <dbReference type="Proteomes" id="UP000663888"/>
    </source>
</evidence>
<sequence>MSVTTSRRWPVILSGRAIREIQQLTKDGRVLDIIRNKVKELSRAQFTTDNQLVIPGTRKYIPIYKARMSVDLRIIYMIDLAADGEGIYDHQVIKIFSVSSRARVTYNFWVKVSKYLARYGGEYRRRCIQRKYVQTTSGQIHIPEAFEHQEYVLARLGTDNLDGDGLIDSETDMKELHETVTRERFQPVTKALYNLILANMEVILPMVLNPDERAIVRNRGTSVVIGRSGTGKTTALIYKMRANAQLAPRAGETRPTRQLFVTRSKVLTQHIAKNYQDLMDSSDIANKTAQELEAMRQTNQKYQNRELVEFDNSVDFRADLPRCFGELEDKHFPLFVSFDKLCELLEADMLAATGDYALAFAGIRTRSIISFSDFKHKYWSRFDTKLTHNLNPALVFSEILGVYKPFSLFELTVNFRSHDGIVRYAASLVELIYTLFPNSIDIMEPELANTPGPPPLLFVGPEDDINQAEFMRHLLDQMPIEHAPDFGLEFDDVLLYNFFAESEAPTSSWKAILSLAVHNDNGRIQFQHKQSEAHLTVLPVLCFELKQLYVAITRARHRCWLWDSGRTIDAMKVFWEGLKLITISESLSPLSKFAASSQDLGQWAQRGQELFSSGLYTLAQSCFERAGQGKEAAIANAYNTMTEAKATQGATAKDALVNAAQKMETCAKTENTPHTAATLWYHAATCWLGATDILHASNAYCLGGFYDQAAVIWFEAQNIDECLRILVSYSDRMDPVLVQKIKEVISAQFLRERRYDPEGRLYEEHRLNFLKLGKSATKRDKLALQLSRGPCLSIVLGLQMLVEELEDYLEHIDDNLMRENLSPKDVAELQRSNKRNQTLIMGYLAKAYECLPPNKPPKITKVHNISGLRVQTKMVWDILMGIKNSRTIPQGYDLKAIELLILRGRDVVLRGCEMFKNPRHEGRWA</sequence>
<dbReference type="InterPro" id="IPR039904">
    <property type="entry name" value="TRANK1"/>
</dbReference>
<proteinExistence type="predicted"/>
<dbReference type="EMBL" id="CAJMWX010000402">
    <property type="protein sequence ID" value="CAE6415986.1"/>
    <property type="molecule type" value="Genomic_DNA"/>
</dbReference>
<evidence type="ECO:0008006" key="3">
    <source>
        <dbReference type="Google" id="ProtNLM"/>
    </source>
</evidence>
<dbReference type="Gene3D" id="3.40.50.300">
    <property type="entry name" value="P-loop containing nucleotide triphosphate hydrolases"/>
    <property type="match status" value="1"/>
</dbReference>
<name>A0A8H2X5H8_9AGAM</name>
<dbReference type="PANTHER" id="PTHR21529:SF4">
    <property type="entry name" value="TPR AND ANKYRIN REPEAT-CONTAINING PROTEIN 1"/>
    <property type="match status" value="1"/>
</dbReference>
<dbReference type="SUPFAM" id="SSF52540">
    <property type="entry name" value="P-loop containing nucleoside triphosphate hydrolases"/>
    <property type="match status" value="1"/>
</dbReference>
<dbReference type="AlphaFoldDB" id="A0A8H2X5H8"/>
<accession>A0A8H2X5H8</accession>
<dbReference type="InterPro" id="IPR027417">
    <property type="entry name" value="P-loop_NTPase"/>
</dbReference>
<protein>
    <recommendedName>
        <fullName evidence="3">TPR and ankyrin repeat-containing protein 1</fullName>
    </recommendedName>
</protein>
<comment type="caution">
    <text evidence="1">The sequence shown here is derived from an EMBL/GenBank/DDBJ whole genome shotgun (WGS) entry which is preliminary data.</text>
</comment>
<evidence type="ECO:0000313" key="1">
    <source>
        <dbReference type="EMBL" id="CAE6415986.1"/>
    </source>
</evidence>
<organism evidence="1 2">
    <name type="scientific">Rhizoctonia solani</name>
    <dbReference type="NCBI Taxonomy" id="456999"/>
    <lineage>
        <taxon>Eukaryota</taxon>
        <taxon>Fungi</taxon>
        <taxon>Dikarya</taxon>
        <taxon>Basidiomycota</taxon>
        <taxon>Agaricomycotina</taxon>
        <taxon>Agaricomycetes</taxon>
        <taxon>Cantharellales</taxon>
        <taxon>Ceratobasidiaceae</taxon>
        <taxon>Rhizoctonia</taxon>
    </lineage>
</organism>
<dbReference type="Proteomes" id="UP000663888">
    <property type="component" value="Unassembled WGS sequence"/>
</dbReference>